<dbReference type="Proteomes" id="UP000276133">
    <property type="component" value="Unassembled WGS sequence"/>
</dbReference>
<name>A0A3M7T1P5_BRAPC</name>
<evidence type="ECO:0000256" key="1">
    <source>
        <dbReference type="ARBA" id="ARBA00004141"/>
    </source>
</evidence>
<accession>A0A3M7T1P5</accession>
<dbReference type="InterPro" id="IPR011547">
    <property type="entry name" value="SLC26A/SulP_dom"/>
</dbReference>
<reference evidence="7 8" key="1">
    <citation type="journal article" date="2018" name="Sci. Rep.">
        <title>Genomic signatures of local adaptation to the degree of environmental predictability in rotifers.</title>
        <authorList>
            <person name="Franch-Gras L."/>
            <person name="Hahn C."/>
            <person name="Garcia-Roger E.M."/>
            <person name="Carmona M.J."/>
            <person name="Serra M."/>
            <person name="Gomez A."/>
        </authorList>
    </citation>
    <scope>NUCLEOTIDE SEQUENCE [LARGE SCALE GENOMIC DNA]</scope>
    <source>
        <strain evidence="7">HYR1</strain>
    </source>
</reference>
<dbReference type="InterPro" id="IPR001902">
    <property type="entry name" value="SLC26A/SulP_fam"/>
</dbReference>
<evidence type="ECO:0000259" key="6">
    <source>
        <dbReference type="Pfam" id="PF00916"/>
    </source>
</evidence>
<evidence type="ECO:0000313" key="7">
    <source>
        <dbReference type="EMBL" id="RNA41758.1"/>
    </source>
</evidence>
<protein>
    <submittedName>
        <fullName evidence="7">Prestin</fullName>
    </submittedName>
</protein>
<dbReference type="OrthoDB" id="288203at2759"/>
<dbReference type="Pfam" id="PF00916">
    <property type="entry name" value="Sulfate_transp"/>
    <property type="match status" value="1"/>
</dbReference>
<dbReference type="EMBL" id="REGN01000461">
    <property type="protein sequence ID" value="RNA41758.1"/>
    <property type="molecule type" value="Genomic_DNA"/>
</dbReference>
<feature type="transmembrane region" description="Helical" evidence="5">
    <location>
        <begin position="78"/>
        <end position="98"/>
    </location>
</feature>
<comment type="subcellular location">
    <subcellularLocation>
        <location evidence="1">Membrane</location>
        <topology evidence="1">Multi-pass membrane protein</topology>
    </subcellularLocation>
</comment>
<comment type="caution">
    <text evidence="7">The sequence shown here is derived from an EMBL/GenBank/DDBJ whole genome shotgun (WGS) entry which is preliminary data.</text>
</comment>
<keyword evidence="3 5" id="KW-1133">Transmembrane helix</keyword>
<evidence type="ECO:0000313" key="8">
    <source>
        <dbReference type="Proteomes" id="UP000276133"/>
    </source>
</evidence>
<evidence type="ECO:0000256" key="3">
    <source>
        <dbReference type="ARBA" id="ARBA00022989"/>
    </source>
</evidence>
<keyword evidence="8" id="KW-1185">Reference proteome</keyword>
<dbReference type="AlphaFoldDB" id="A0A3M7T1P5"/>
<evidence type="ECO:0000256" key="2">
    <source>
        <dbReference type="ARBA" id="ARBA00022692"/>
    </source>
</evidence>
<keyword evidence="4 5" id="KW-0472">Membrane</keyword>
<sequence>MDENENWANRRVVSVNRPAFSQKEFDSKFSTKAESNGEKGSKIRTILAKLSPINLLGTFTILSFITEYNFKKYLITDMLSGITVGVMHIPSSLAYGALTSLNPVHGLYTSFFTGITYIFFGTSKHLSVGTFAVTSLIVYSTISRLETEYPELAFPNSFENSTSTEGPSMEFKIKVATGLAFWCGVIQIIFSLLKFGSISKFLSQPLLRGFTTAAAFHVFSSQMKHIFGIYYVNRKRRKG</sequence>
<dbReference type="GO" id="GO:0055085">
    <property type="term" value="P:transmembrane transport"/>
    <property type="evidence" value="ECO:0007669"/>
    <property type="project" value="InterPro"/>
</dbReference>
<feature type="transmembrane region" description="Helical" evidence="5">
    <location>
        <begin position="175"/>
        <end position="193"/>
    </location>
</feature>
<proteinExistence type="predicted"/>
<dbReference type="GO" id="GO:0016020">
    <property type="term" value="C:membrane"/>
    <property type="evidence" value="ECO:0007669"/>
    <property type="project" value="UniProtKB-SubCell"/>
</dbReference>
<dbReference type="PANTHER" id="PTHR11814">
    <property type="entry name" value="SULFATE TRANSPORTER"/>
    <property type="match status" value="1"/>
</dbReference>
<evidence type="ECO:0000256" key="5">
    <source>
        <dbReference type="SAM" id="Phobius"/>
    </source>
</evidence>
<dbReference type="STRING" id="10195.A0A3M7T1P5"/>
<gene>
    <name evidence="7" type="ORF">BpHYR1_053253</name>
</gene>
<evidence type="ECO:0000256" key="4">
    <source>
        <dbReference type="ARBA" id="ARBA00023136"/>
    </source>
</evidence>
<feature type="domain" description="SLC26A/SulP transporter" evidence="6">
    <location>
        <begin position="74"/>
        <end position="233"/>
    </location>
</feature>
<organism evidence="7 8">
    <name type="scientific">Brachionus plicatilis</name>
    <name type="common">Marine rotifer</name>
    <name type="synonym">Brachionus muelleri</name>
    <dbReference type="NCBI Taxonomy" id="10195"/>
    <lineage>
        <taxon>Eukaryota</taxon>
        <taxon>Metazoa</taxon>
        <taxon>Spiralia</taxon>
        <taxon>Gnathifera</taxon>
        <taxon>Rotifera</taxon>
        <taxon>Eurotatoria</taxon>
        <taxon>Monogononta</taxon>
        <taxon>Pseudotrocha</taxon>
        <taxon>Ploima</taxon>
        <taxon>Brachionidae</taxon>
        <taxon>Brachionus</taxon>
    </lineage>
</organism>
<keyword evidence="2 5" id="KW-0812">Transmembrane</keyword>
<feature type="transmembrane region" description="Helical" evidence="5">
    <location>
        <begin position="213"/>
        <end position="232"/>
    </location>
</feature>